<sequence>MTEQEIISESALRKRLLTRIVKHRSEETLCIAADALSDLLCDADDEMTHDLLEPIFEYSDYWPGQLAKQVLGLDDDQEYTCDELLAESERRELEEKEDEEASDAWVKEGF</sequence>
<organism evidence="2 3">
    <name type="scientific">Rubinisphaera brasiliensis (strain ATCC 49424 / DSM 5305 / JCM 21570 / IAM 15109 / NBRC 103401 / IFAM 1448)</name>
    <name type="common">Planctomyces brasiliensis</name>
    <dbReference type="NCBI Taxonomy" id="756272"/>
    <lineage>
        <taxon>Bacteria</taxon>
        <taxon>Pseudomonadati</taxon>
        <taxon>Planctomycetota</taxon>
        <taxon>Planctomycetia</taxon>
        <taxon>Planctomycetales</taxon>
        <taxon>Planctomycetaceae</taxon>
        <taxon>Rubinisphaera</taxon>
    </lineage>
</organism>
<gene>
    <name evidence="2" type="ordered locus">Plabr_1128</name>
</gene>
<dbReference type="EMBL" id="CP002546">
    <property type="protein sequence ID" value="ADY58744.1"/>
    <property type="molecule type" value="Genomic_DNA"/>
</dbReference>
<dbReference type="STRING" id="756272.Plabr_1128"/>
<dbReference type="AlphaFoldDB" id="F0SKS4"/>
<evidence type="ECO:0000256" key="1">
    <source>
        <dbReference type="SAM" id="MobiDB-lite"/>
    </source>
</evidence>
<feature type="region of interest" description="Disordered" evidence="1">
    <location>
        <begin position="88"/>
        <end position="110"/>
    </location>
</feature>
<protein>
    <submittedName>
        <fullName evidence="2">Uncharacterized protein</fullName>
    </submittedName>
</protein>
<dbReference type="RefSeq" id="WP_013627477.1">
    <property type="nucleotide sequence ID" value="NC_015174.1"/>
</dbReference>
<dbReference type="OrthoDB" id="289763at2"/>
<evidence type="ECO:0000313" key="2">
    <source>
        <dbReference type="EMBL" id="ADY58744.1"/>
    </source>
</evidence>
<dbReference type="KEGG" id="pbs:Plabr_1128"/>
<accession>F0SKS4</accession>
<dbReference type="Proteomes" id="UP000006860">
    <property type="component" value="Chromosome"/>
</dbReference>
<keyword evidence="3" id="KW-1185">Reference proteome</keyword>
<name>F0SKS4_RUBBR</name>
<proteinExistence type="predicted"/>
<dbReference type="HOGENOM" id="CLU_2169187_0_0_0"/>
<evidence type="ECO:0000313" key="3">
    <source>
        <dbReference type="Proteomes" id="UP000006860"/>
    </source>
</evidence>
<reference evidence="3" key="1">
    <citation type="submission" date="2011-02" db="EMBL/GenBank/DDBJ databases">
        <title>The complete genome of Planctomyces brasiliensis DSM 5305.</title>
        <authorList>
            <person name="Lucas S."/>
            <person name="Copeland A."/>
            <person name="Lapidus A."/>
            <person name="Bruce D."/>
            <person name="Goodwin L."/>
            <person name="Pitluck S."/>
            <person name="Kyrpides N."/>
            <person name="Mavromatis K."/>
            <person name="Pagani I."/>
            <person name="Ivanova N."/>
            <person name="Ovchinnikova G."/>
            <person name="Lu M."/>
            <person name="Detter J.C."/>
            <person name="Han C."/>
            <person name="Land M."/>
            <person name="Hauser L."/>
            <person name="Markowitz V."/>
            <person name="Cheng J.-F."/>
            <person name="Hugenholtz P."/>
            <person name="Woyke T."/>
            <person name="Wu D."/>
            <person name="Tindall B."/>
            <person name="Pomrenke H.G."/>
            <person name="Brambilla E."/>
            <person name="Klenk H.-P."/>
            <person name="Eisen J.A."/>
        </authorList>
    </citation>
    <scope>NUCLEOTIDE SEQUENCE [LARGE SCALE GENOMIC DNA]</scope>
    <source>
        <strain evidence="3">ATCC 49424 / DSM 5305 / JCM 21570 / NBRC 103401 / IFAM 1448</strain>
    </source>
</reference>